<sequence length="984" mass="110689">MSFDPSSGYIAGASNIDDQAELQETTLPVFNVERVSLQFNISADFVAAQVANNVLVLALSSGRVLRIDLERPGDVDDIDLPKRPSEIGIIRRMFMDPTASHLLITTTLAETYYLHTQSRTPKPLARLKGVAIESVAWNPAQPTSSTREILIGAGDGNVYEVFIEPVSEGWRREEKYIKHVWRADGPVVGAWVDPVEGAATVARAGQGDVRRVIVATRDKVYCWVGRVDRGGQDGSGGSFGRFFERESAAVYEGRTSGGAPAMLAVSPQSDERPPFALENSNGGAKERAWAWLEGRGVLHGRLLADNEFSSLGSRMFAEAKLMERSKIPHSLAPSGRPKSSQEPAQSMILTQWHIVQLVEGRIVATNRLDDSVVHDQLVLEPGQSALGLVADPTKNTYWLFTTQEIFEIVVTEEDRDVWKIMLKAQRFDDASQFARTSAQKDAVATASGDFLVQKHKYMEAAAVYGRSTKPFEQVALTFIDNGEQDALRKYLETKLANLKKSSAMQRTMVASWLVEIYMSKLNSLDDTITTKAELAEGMNPSESRDQLGVVRRGFQDFATKYKDALDKKTTYEVISSHGREEELLFYATVVNDYNYVLSYWVQRERWQESLNVLKKQTDPEVFYKYSTVLMVHVPVELVDILMRQSNLDSEKLIPALLNYNKLVKVSLRENQAIRYLSYCITQQQSTDPAIHNTLISIYASHPSRDESQLLAYLQAQSYAHEQNYDADFALRLCIQHQRVQSCVHIYSSMGQFAQAVDMALKHDEVELAASVADRPENDQALRKKLWLKVAKKVIGKTEGIRAAIEFLKRCELLRIEDLIPFFPDFVVIDDFKEEICTALEEYSRHIDALKREMDDSARTAAHIKADIRALDSRYAIVEPGEKCFICRLPLLVRQFFVFPCQHAFHGDCLGKQVMEQSGIARSRKIKELQVEVGRGMSAGKKRERAVRELDSLVARECVLCSEGAVRRVDEPFVREGEGKGEWDL</sequence>
<keyword evidence="3" id="KW-0863">Zinc-finger</keyword>
<dbReference type="GO" id="GO:0007032">
    <property type="term" value="P:endosome organization"/>
    <property type="evidence" value="ECO:0007669"/>
    <property type="project" value="TreeGrafter"/>
</dbReference>
<dbReference type="PROSITE" id="PS50236">
    <property type="entry name" value="CHCR"/>
    <property type="match status" value="1"/>
</dbReference>
<dbReference type="GO" id="GO:0030897">
    <property type="term" value="C:HOPS complex"/>
    <property type="evidence" value="ECO:0007669"/>
    <property type="project" value="TreeGrafter"/>
</dbReference>
<dbReference type="AlphaFoldDB" id="A0A9P4M5L7"/>
<dbReference type="GO" id="GO:0030674">
    <property type="term" value="F:protein-macromolecule adaptor activity"/>
    <property type="evidence" value="ECO:0007669"/>
    <property type="project" value="TreeGrafter"/>
</dbReference>
<evidence type="ECO:0000256" key="6">
    <source>
        <dbReference type="ARBA" id="ARBA00029433"/>
    </source>
</evidence>
<organism evidence="11 12">
    <name type="scientific">Rhizodiscina lignyota</name>
    <dbReference type="NCBI Taxonomy" id="1504668"/>
    <lineage>
        <taxon>Eukaryota</taxon>
        <taxon>Fungi</taxon>
        <taxon>Dikarya</taxon>
        <taxon>Ascomycota</taxon>
        <taxon>Pezizomycotina</taxon>
        <taxon>Dothideomycetes</taxon>
        <taxon>Pleosporomycetidae</taxon>
        <taxon>Aulographales</taxon>
        <taxon>Rhizodiscinaceae</taxon>
        <taxon>Rhizodiscina</taxon>
    </lineage>
</organism>
<dbReference type="Pfam" id="PF05131">
    <property type="entry name" value="Pep3_Vps18"/>
    <property type="match status" value="1"/>
</dbReference>
<dbReference type="GO" id="GO:0006886">
    <property type="term" value="P:intracellular protein transport"/>
    <property type="evidence" value="ECO:0007669"/>
    <property type="project" value="UniProtKB-UniRule"/>
</dbReference>
<comment type="subcellular location">
    <subcellularLocation>
        <location evidence="6">Endomembrane system</location>
        <topology evidence="6">Peripheral membrane protein</topology>
        <orientation evidence="6">Cytoplasmic side</orientation>
    </subcellularLocation>
</comment>
<dbReference type="GO" id="GO:0008270">
    <property type="term" value="F:zinc ion binding"/>
    <property type="evidence" value="ECO:0007669"/>
    <property type="project" value="UniProtKB-KW"/>
</dbReference>
<dbReference type="SUPFAM" id="SSF57850">
    <property type="entry name" value="RING/U-box"/>
    <property type="match status" value="1"/>
</dbReference>
<proteinExistence type="inferred from homology"/>
<accession>A0A9P4M5L7</accession>
<feature type="domain" description="Pep3/Vps18 beta-propeller" evidence="9">
    <location>
        <begin position="28"/>
        <end position="410"/>
    </location>
</feature>
<evidence type="ECO:0000256" key="4">
    <source>
        <dbReference type="ARBA" id="ARBA00022833"/>
    </source>
</evidence>
<evidence type="ECO:0008006" key="13">
    <source>
        <dbReference type="Google" id="ProtNLM"/>
    </source>
</evidence>
<evidence type="ECO:0000256" key="2">
    <source>
        <dbReference type="ARBA" id="ARBA00022723"/>
    </source>
</evidence>
<reference evidence="11" key="1">
    <citation type="journal article" date="2020" name="Stud. Mycol.">
        <title>101 Dothideomycetes genomes: a test case for predicting lifestyles and emergence of pathogens.</title>
        <authorList>
            <person name="Haridas S."/>
            <person name="Albert R."/>
            <person name="Binder M."/>
            <person name="Bloem J."/>
            <person name="Labutti K."/>
            <person name="Salamov A."/>
            <person name="Andreopoulos B."/>
            <person name="Baker S."/>
            <person name="Barry K."/>
            <person name="Bills G."/>
            <person name="Bluhm B."/>
            <person name="Cannon C."/>
            <person name="Castanera R."/>
            <person name="Culley D."/>
            <person name="Daum C."/>
            <person name="Ezra D."/>
            <person name="Gonzalez J."/>
            <person name="Henrissat B."/>
            <person name="Kuo A."/>
            <person name="Liang C."/>
            <person name="Lipzen A."/>
            <person name="Lutzoni F."/>
            <person name="Magnuson J."/>
            <person name="Mondo S."/>
            <person name="Nolan M."/>
            <person name="Ohm R."/>
            <person name="Pangilinan J."/>
            <person name="Park H.-J."/>
            <person name="Ramirez L."/>
            <person name="Alfaro M."/>
            <person name="Sun H."/>
            <person name="Tritt A."/>
            <person name="Yoshinaga Y."/>
            <person name="Zwiers L.-H."/>
            <person name="Turgeon B."/>
            <person name="Goodwin S."/>
            <person name="Spatafora J."/>
            <person name="Crous P."/>
            <person name="Grigoriev I."/>
        </authorList>
    </citation>
    <scope>NUCLEOTIDE SEQUENCE</scope>
    <source>
        <strain evidence="11">CBS 133067</strain>
    </source>
</reference>
<comment type="caution">
    <text evidence="11">The sequence shown here is derived from an EMBL/GenBank/DDBJ whole genome shotgun (WGS) entry which is preliminary data.</text>
</comment>
<dbReference type="OrthoDB" id="1845386at2759"/>
<keyword evidence="12" id="KW-1185">Reference proteome</keyword>
<evidence type="ECO:0000259" key="9">
    <source>
        <dbReference type="Pfam" id="PF05131"/>
    </source>
</evidence>
<dbReference type="PANTHER" id="PTHR23323:SF26">
    <property type="entry name" value="VACUOLAR PROTEIN SORTING-ASSOCIATED PROTEIN 18 HOMOLOG"/>
    <property type="match status" value="1"/>
</dbReference>
<evidence type="ECO:0000259" key="10">
    <source>
        <dbReference type="Pfam" id="PF26148"/>
    </source>
</evidence>
<dbReference type="Proteomes" id="UP000799772">
    <property type="component" value="Unassembled WGS sequence"/>
</dbReference>
<dbReference type="GO" id="GO:0007033">
    <property type="term" value="P:vacuole organization"/>
    <property type="evidence" value="ECO:0007669"/>
    <property type="project" value="TreeGrafter"/>
</dbReference>
<dbReference type="PANTHER" id="PTHR23323">
    <property type="entry name" value="VACUOLAR PROTEIN SORTING-ASSOCIATED PROTEIN"/>
    <property type="match status" value="1"/>
</dbReference>
<comment type="similarity">
    <text evidence="1">Belongs to the VPS18 family.</text>
</comment>
<feature type="domain" description="Pep3/Vps18 RING C-terminal" evidence="10">
    <location>
        <begin position="877"/>
        <end position="967"/>
    </location>
</feature>
<dbReference type="InterPro" id="IPR007810">
    <property type="entry name" value="Pep3/Vps18_beta-prop"/>
</dbReference>
<dbReference type="Pfam" id="PF26148">
    <property type="entry name" value="VPS18_RING_C"/>
    <property type="match status" value="1"/>
</dbReference>
<evidence type="ECO:0000313" key="12">
    <source>
        <dbReference type="Proteomes" id="UP000799772"/>
    </source>
</evidence>
<dbReference type="InterPro" id="IPR000547">
    <property type="entry name" value="Clathrin_H-chain/VPS_repeat"/>
</dbReference>
<keyword evidence="8" id="KW-0175">Coiled coil</keyword>
<evidence type="ECO:0000256" key="8">
    <source>
        <dbReference type="SAM" id="Coils"/>
    </source>
</evidence>
<evidence type="ECO:0000256" key="1">
    <source>
        <dbReference type="ARBA" id="ARBA00010454"/>
    </source>
</evidence>
<keyword evidence="5" id="KW-0472">Membrane</keyword>
<evidence type="ECO:0000256" key="3">
    <source>
        <dbReference type="ARBA" id="ARBA00022771"/>
    </source>
</evidence>
<dbReference type="CDD" id="cd16462">
    <property type="entry name" value="RING-H2_Pep3p-like"/>
    <property type="match status" value="1"/>
</dbReference>
<gene>
    <name evidence="11" type="ORF">NA57DRAFT_47713</name>
</gene>
<dbReference type="InterPro" id="IPR058919">
    <property type="entry name" value="Pep3/Vps18_RING_C"/>
</dbReference>
<dbReference type="EMBL" id="ML978136">
    <property type="protein sequence ID" value="KAF2093954.1"/>
    <property type="molecule type" value="Genomic_DNA"/>
</dbReference>
<feature type="repeat" description="CHCR" evidence="7">
    <location>
        <begin position="640"/>
        <end position="802"/>
    </location>
</feature>
<feature type="coiled-coil region" evidence="8">
    <location>
        <begin position="832"/>
        <end position="866"/>
    </location>
</feature>
<keyword evidence="2" id="KW-0479">Metal-binding</keyword>
<evidence type="ECO:0000256" key="5">
    <source>
        <dbReference type="ARBA" id="ARBA00023136"/>
    </source>
</evidence>
<protein>
    <recommendedName>
        <fullName evidence="13">Pep3/Vps18/deep orange domain-containing protein</fullName>
    </recommendedName>
</protein>
<dbReference type="Pfam" id="PF00637">
    <property type="entry name" value="Clathrin"/>
    <property type="match status" value="1"/>
</dbReference>
<name>A0A9P4M5L7_9PEZI</name>
<dbReference type="GO" id="GO:0005768">
    <property type="term" value="C:endosome"/>
    <property type="evidence" value="ECO:0007669"/>
    <property type="project" value="TreeGrafter"/>
</dbReference>
<dbReference type="GO" id="GO:0048284">
    <property type="term" value="P:organelle fusion"/>
    <property type="evidence" value="ECO:0007669"/>
    <property type="project" value="TreeGrafter"/>
</dbReference>
<dbReference type="InterPro" id="IPR055358">
    <property type="entry name" value="CHCR"/>
</dbReference>
<dbReference type="GO" id="GO:0006904">
    <property type="term" value="P:vesicle docking involved in exocytosis"/>
    <property type="evidence" value="ECO:0007669"/>
    <property type="project" value="TreeGrafter"/>
</dbReference>
<keyword evidence="4" id="KW-0862">Zinc</keyword>
<evidence type="ECO:0000256" key="7">
    <source>
        <dbReference type="PROSITE-ProRule" id="PRU01006"/>
    </source>
</evidence>
<evidence type="ECO:0000313" key="11">
    <source>
        <dbReference type="EMBL" id="KAF2093954.1"/>
    </source>
</evidence>